<dbReference type="AlphaFoldDB" id="A0A6H1ZNA9"/>
<evidence type="ECO:0000313" key="1">
    <source>
        <dbReference type="EMBL" id="QJA48998.1"/>
    </source>
</evidence>
<name>A0A6H1ZNA9_9ZZZZ</name>
<protein>
    <submittedName>
        <fullName evidence="1">Uncharacterized protein</fullName>
    </submittedName>
</protein>
<accession>A0A6H1ZNA9</accession>
<gene>
    <name evidence="1" type="ORF">TM448A01214_0004</name>
    <name evidence="2" type="ORF">TM448B03012_0013</name>
</gene>
<evidence type="ECO:0000313" key="2">
    <source>
        <dbReference type="EMBL" id="QJI02229.1"/>
    </source>
</evidence>
<dbReference type="EMBL" id="MT144113">
    <property type="protein sequence ID" value="QJA48998.1"/>
    <property type="molecule type" value="Genomic_DNA"/>
</dbReference>
<organism evidence="1">
    <name type="scientific">viral metagenome</name>
    <dbReference type="NCBI Taxonomy" id="1070528"/>
    <lineage>
        <taxon>unclassified sequences</taxon>
        <taxon>metagenomes</taxon>
        <taxon>organismal metagenomes</taxon>
    </lineage>
</organism>
<proteinExistence type="predicted"/>
<dbReference type="EMBL" id="MT144984">
    <property type="protein sequence ID" value="QJI02229.1"/>
    <property type="molecule type" value="Genomic_DNA"/>
</dbReference>
<sequence length="69" mass="8022">MKLETFLADGIKANVPDSVKDTHIFMVLNEEIGRIIKLYERLEDVHVKVLTNKENELIEKSRENIAIKE</sequence>
<reference evidence="1" key="1">
    <citation type="submission" date="2020-03" db="EMBL/GenBank/DDBJ databases">
        <title>The deep terrestrial virosphere.</title>
        <authorList>
            <person name="Holmfeldt K."/>
            <person name="Nilsson E."/>
            <person name="Simone D."/>
            <person name="Lopez-Fernandez M."/>
            <person name="Wu X."/>
            <person name="de Brujin I."/>
            <person name="Lundin D."/>
            <person name="Andersson A."/>
            <person name="Bertilsson S."/>
            <person name="Dopson M."/>
        </authorList>
    </citation>
    <scope>NUCLEOTIDE SEQUENCE</scope>
    <source>
        <strain evidence="1">TM448A01214</strain>
        <strain evidence="2">TM448B03012</strain>
    </source>
</reference>